<organism evidence="2 3">
    <name type="scientific">Rhizoclosmatium globosum</name>
    <dbReference type="NCBI Taxonomy" id="329046"/>
    <lineage>
        <taxon>Eukaryota</taxon>
        <taxon>Fungi</taxon>
        <taxon>Fungi incertae sedis</taxon>
        <taxon>Chytridiomycota</taxon>
        <taxon>Chytridiomycota incertae sedis</taxon>
        <taxon>Chytridiomycetes</taxon>
        <taxon>Chytridiales</taxon>
        <taxon>Chytriomycetaceae</taxon>
        <taxon>Rhizoclosmatium</taxon>
    </lineage>
</organism>
<protein>
    <submittedName>
        <fullName evidence="2">Uncharacterized protein</fullName>
    </submittedName>
</protein>
<feature type="region of interest" description="Disordered" evidence="1">
    <location>
        <begin position="1"/>
        <end position="20"/>
    </location>
</feature>
<evidence type="ECO:0000313" key="3">
    <source>
        <dbReference type="Proteomes" id="UP000193642"/>
    </source>
</evidence>
<proteinExistence type="predicted"/>
<sequence>MYSNRLRPTSQGQSERPRRSFGTVGQFFVSHLFQVPRNIKSELEKEAANQTEVPSGATSKFAQHKRTWVFERQNVSQLVGHVHHFREWI</sequence>
<gene>
    <name evidence="2" type="ORF">BCR33DRAFT_711857</name>
</gene>
<name>A0A1Y2CZY0_9FUNG</name>
<dbReference type="Proteomes" id="UP000193642">
    <property type="component" value="Unassembled WGS sequence"/>
</dbReference>
<evidence type="ECO:0000313" key="2">
    <source>
        <dbReference type="EMBL" id="ORY52578.1"/>
    </source>
</evidence>
<keyword evidence="3" id="KW-1185">Reference proteome</keyword>
<dbReference type="AlphaFoldDB" id="A0A1Y2CZY0"/>
<dbReference type="EMBL" id="MCGO01000003">
    <property type="protein sequence ID" value="ORY52578.1"/>
    <property type="molecule type" value="Genomic_DNA"/>
</dbReference>
<evidence type="ECO:0000256" key="1">
    <source>
        <dbReference type="SAM" id="MobiDB-lite"/>
    </source>
</evidence>
<comment type="caution">
    <text evidence="2">The sequence shown here is derived from an EMBL/GenBank/DDBJ whole genome shotgun (WGS) entry which is preliminary data.</text>
</comment>
<reference evidence="2 3" key="1">
    <citation type="submission" date="2016-07" db="EMBL/GenBank/DDBJ databases">
        <title>Pervasive Adenine N6-methylation of Active Genes in Fungi.</title>
        <authorList>
            <consortium name="DOE Joint Genome Institute"/>
            <person name="Mondo S.J."/>
            <person name="Dannebaum R.O."/>
            <person name="Kuo R.C."/>
            <person name="Labutti K."/>
            <person name="Haridas S."/>
            <person name="Kuo A."/>
            <person name="Salamov A."/>
            <person name="Ahrendt S.R."/>
            <person name="Lipzen A."/>
            <person name="Sullivan W."/>
            <person name="Andreopoulos W.B."/>
            <person name="Clum A."/>
            <person name="Lindquist E."/>
            <person name="Daum C."/>
            <person name="Ramamoorthy G.K."/>
            <person name="Gryganskyi A."/>
            <person name="Culley D."/>
            <person name="Magnuson J.K."/>
            <person name="James T.Y."/>
            <person name="O'Malley M.A."/>
            <person name="Stajich J.E."/>
            <person name="Spatafora J.W."/>
            <person name="Visel A."/>
            <person name="Grigoriev I.V."/>
        </authorList>
    </citation>
    <scope>NUCLEOTIDE SEQUENCE [LARGE SCALE GENOMIC DNA]</scope>
    <source>
        <strain evidence="2 3">JEL800</strain>
    </source>
</reference>
<feature type="compositionally biased region" description="Polar residues" evidence="1">
    <location>
        <begin position="1"/>
        <end position="14"/>
    </location>
</feature>
<accession>A0A1Y2CZY0</accession>